<dbReference type="AlphaFoldDB" id="A0A9Q3FAB0"/>
<reference evidence="2" key="1">
    <citation type="submission" date="2021-03" db="EMBL/GenBank/DDBJ databases">
        <title>Draft genome sequence of rust myrtle Austropuccinia psidii MF-1, a brazilian biotype.</title>
        <authorList>
            <person name="Quecine M.C."/>
            <person name="Pachon D.M.R."/>
            <person name="Bonatelli M.L."/>
            <person name="Correr F.H."/>
            <person name="Franceschini L.M."/>
            <person name="Leite T.F."/>
            <person name="Margarido G.R.A."/>
            <person name="Almeida C.A."/>
            <person name="Ferrarezi J.A."/>
            <person name="Labate C.A."/>
        </authorList>
    </citation>
    <scope>NUCLEOTIDE SEQUENCE</scope>
    <source>
        <strain evidence="2">MF-1</strain>
    </source>
</reference>
<dbReference type="EMBL" id="AVOT02038424">
    <property type="protein sequence ID" value="MBW0533301.1"/>
    <property type="molecule type" value="Genomic_DNA"/>
</dbReference>
<protein>
    <submittedName>
        <fullName evidence="2">Uncharacterized protein</fullName>
    </submittedName>
</protein>
<organism evidence="2 3">
    <name type="scientific">Austropuccinia psidii MF-1</name>
    <dbReference type="NCBI Taxonomy" id="1389203"/>
    <lineage>
        <taxon>Eukaryota</taxon>
        <taxon>Fungi</taxon>
        <taxon>Dikarya</taxon>
        <taxon>Basidiomycota</taxon>
        <taxon>Pucciniomycotina</taxon>
        <taxon>Pucciniomycetes</taxon>
        <taxon>Pucciniales</taxon>
        <taxon>Sphaerophragmiaceae</taxon>
        <taxon>Austropuccinia</taxon>
    </lineage>
</organism>
<keyword evidence="3" id="KW-1185">Reference proteome</keyword>
<evidence type="ECO:0000313" key="2">
    <source>
        <dbReference type="EMBL" id="MBW0533301.1"/>
    </source>
</evidence>
<gene>
    <name evidence="2" type="ORF">O181_073016</name>
</gene>
<name>A0A9Q3FAB0_9BASI</name>
<comment type="caution">
    <text evidence="2">The sequence shown here is derived from an EMBL/GenBank/DDBJ whole genome shotgun (WGS) entry which is preliminary data.</text>
</comment>
<evidence type="ECO:0000256" key="1">
    <source>
        <dbReference type="SAM" id="MobiDB-lite"/>
    </source>
</evidence>
<proteinExistence type="predicted"/>
<sequence>MAEVAKKKNSCHNCWSTDHYASKFSKKKKKIYAIEKVQEEEIQEKDSESYSIGDSFGESSDYDQDPLEKYLVVYQEETQPEIQEEQLEEGLPHESANKYLCKQTQGAQSFLVKPTKEWNTFM</sequence>
<feature type="region of interest" description="Disordered" evidence="1">
    <location>
        <begin position="41"/>
        <end position="63"/>
    </location>
</feature>
<accession>A0A9Q3FAB0</accession>
<evidence type="ECO:0000313" key="3">
    <source>
        <dbReference type="Proteomes" id="UP000765509"/>
    </source>
</evidence>
<dbReference type="Proteomes" id="UP000765509">
    <property type="component" value="Unassembled WGS sequence"/>
</dbReference>